<dbReference type="InterPro" id="IPR029057">
    <property type="entry name" value="PRTase-like"/>
</dbReference>
<dbReference type="Gene3D" id="3.40.50.2020">
    <property type="match status" value="1"/>
</dbReference>
<evidence type="ECO:0000313" key="2">
    <source>
        <dbReference type="EMBL" id="GGJ06661.1"/>
    </source>
</evidence>
<organism evidence="2 3">
    <name type="scientific">Streptomyces brasiliensis</name>
    <dbReference type="NCBI Taxonomy" id="1954"/>
    <lineage>
        <taxon>Bacteria</taxon>
        <taxon>Bacillati</taxon>
        <taxon>Actinomycetota</taxon>
        <taxon>Actinomycetes</taxon>
        <taxon>Kitasatosporales</taxon>
        <taxon>Streptomycetaceae</taxon>
        <taxon>Streptomyces</taxon>
    </lineage>
</organism>
<evidence type="ECO:0000259" key="1">
    <source>
        <dbReference type="Pfam" id="PF00156"/>
    </source>
</evidence>
<dbReference type="Proteomes" id="UP000657574">
    <property type="component" value="Unassembled WGS sequence"/>
</dbReference>
<reference evidence="2" key="1">
    <citation type="journal article" date="2014" name="Int. J. Syst. Evol. Microbiol.">
        <title>Complete genome sequence of Corynebacterium casei LMG S-19264T (=DSM 44701T), isolated from a smear-ripened cheese.</title>
        <authorList>
            <consortium name="US DOE Joint Genome Institute (JGI-PGF)"/>
            <person name="Walter F."/>
            <person name="Albersmeier A."/>
            <person name="Kalinowski J."/>
            <person name="Ruckert C."/>
        </authorList>
    </citation>
    <scope>NUCLEOTIDE SEQUENCE</scope>
    <source>
        <strain evidence="2">JCM 3086</strain>
    </source>
</reference>
<dbReference type="Gene3D" id="3.40.50.1820">
    <property type="entry name" value="alpha/beta hydrolase"/>
    <property type="match status" value="1"/>
</dbReference>
<name>A0A917KCG0_9ACTN</name>
<evidence type="ECO:0000313" key="3">
    <source>
        <dbReference type="Proteomes" id="UP000657574"/>
    </source>
</evidence>
<feature type="domain" description="Phosphoribosyltransferase" evidence="1">
    <location>
        <begin position="13"/>
        <end position="179"/>
    </location>
</feature>
<proteinExistence type="predicted"/>
<dbReference type="SUPFAM" id="SSF53474">
    <property type="entry name" value="alpha/beta-Hydrolases"/>
    <property type="match status" value="1"/>
</dbReference>
<dbReference type="CDD" id="cd06223">
    <property type="entry name" value="PRTases_typeI"/>
    <property type="match status" value="1"/>
</dbReference>
<dbReference type="AlphaFoldDB" id="A0A917KCG0"/>
<dbReference type="InterPro" id="IPR000836">
    <property type="entry name" value="PRTase_dom"/>
</dbReference>
<dbReference type="RefSeq" id="WP_189310411.1">
    <property type="nucleotide sequence ID" value="NZ_BMQA01000004.1"/>
</dbReference>
<gene>
    <name evidence="2" type="ORF">GCM10010121_016430</name>
</gene>
<comment type="caution">
    <text evidence="2">The sequence shown here is derived from an EMBL/GenBank/DDBJ whole genome shotgun (WGS) entry which is preliminary data.</text>
</comment>
<dbReference type="Pfam" id="PF00156">
    <property type="entry name" value="Pribosyltran"/>
    <property type="match status" value="1"/>
</dbReference>
<dbReference type="SUPFAM" id="SSF53271">
    <property type="entry name" value="PRTase-like"/>
    <property type="match status" value="1"/>
</dbReference>
<dbReference type="Gene3D" id="3.30.1310.20">
    <property type="entry name" value="PRTase-like"/>
    <property type="match status" value="1"/>
</dbReference>
<dbReference type="InterPro" id="IPR029058">
    <property type="entry name" value="AB_hydrolase_fold"/>
</dbReference>
<reference evidence="2" key="2">
    <citation type="submission" date="2020-09" db="EMBL/GenBank/DDBJ databases">
        <authorList>
            <person name="Sun Q."/>
            <person name="Ohkuma M."/>
        </authorList>
    </citation>
    <scope>NUCLEOTIDE SEQUENCE</scope>
    <source>
        <strain evidence="2">JCM 3086</strain>
    </source>
</reference>
<accession>A0A917KCG0</accession>
<sequence>MQFDDRTDAGHRLARRLEELRGEDAVVLGLPRGGVPVAYEVARALGAPLDVLVVRKLGVPWQPELGFGAIGEQGVRVLNDDVIQDTGLRPADLTAVEESERAELERRVERYRAGRAPVALTGRTAVIVDDGLATGATAAAACRVVRDRGAARIVLAVPVGPERTLPHLREVADEVVCLERPRYFGSVGAWYHDFAQTSDEEVTTLLGRAAGSSPAAADPPRSPPNREVELPAGRVNLAARFVLPDRATGVVAFAHGSGSGRHSPRNRYVAAVLNRAGLGTLLLDLLTEDEESDRNNVFDIALLARRLQAASAWLRRETDLPVGYFGASTGAGAALEAAADDPVIGAVVSRGGRPDLASPAALARVRAPTLFIVGSRDTRVLSLNRLAADWMHCEHRLAVVAGAGHLFAEPGTLPTAAALARDWFTAHLVRPDTGAPPLRSA</sequence>
<protein>
    <recommendedName>
        <fullName evidence="1">Phosphoribosyltransferase domain-containing protein</fullName>
    </recommendedName>
</protein>
<keyword evidence="3" id="KW-1185">Reference proteome</keyword>
<dbReference type="EMBL" id="BMQA01000004">
    <property type="protein sequence ID" value="GGJ06661.1"/>
    <property type="molecule type" value="Genomic_DNA"/>
</dbReference>